<feature type="domain" description="TNase-like" evidence="5">
    <location>
        <begin position="29"/>
        <end position="159"/>
    </location>
</feature>
<keyword evidence="4" id="KW-0732">Signal</keyword>
<dbReference type="AlphaFoldDB" id="A0A1I2HWU4"/>
<feature type="signal peptide" evidence="4">
    <location>
        <begin position="1"/>
        <end position="28"/>
    </location>
</feature>
<gene>
    <name evidence="6" type="ORF">SAMN04489711_1443</name>
</gene>
<dbReference type="RefSeq" id="WP_092942833.1">
    <property type="nucleotide sequence ID" value="NZ_FONX01000044.1"/>
</dbReference>
<dbReference type="GO" id="GO:0016787">
    <property type="term" value="F:hydrolase activity"/>
    <property type="evidence" value="ECO:0007669"/>
    <property type="project" value="UniProtKB-KW"/>
</dbReference>
<dbReference type="SUPFAM" id="SSF50199">
    <property type="entry name" value="Staphylococcal nuclease"/>
    <property type="match status" value="1"/>
</dbReference>
<dbReference type="PROSITE" id="PS50830">
    <property type="entry name" value="TNASE_3"/>
    <property type="match status" value="1"/>
</dbReference>
<dbReference type="SMART" id="SM00318">
    <property type="entry name" value="SNc"/>
    <property type="match status" value="1"/>
</dbReference>
<dbReference type="InterPro" id="IPR016071">
    <property type="entry name" value="Staphylococal_nuclease_OB-fold"/>
</dbReference>
<dbReference type="PANTHER" id="PTHR12302:SF3">
    <property type="entry name" value="SERINE_THREONINE-PROTEIN KINASE 31"/>
    <property type="match status" value="1"/>
</dbReference>
<accession>A0A1I2HWU4</accession>
<reference evidence="7" key="1">
    <citation type="submission" date="2016-10" db="EMBL/GenBank/DDBJ databases">
        <authorList>
            <person name="Varghese N."/>
            <person name="Submissions S."/>
        </authorList>
    </citation>
    <scope>NUCLEOTIDE SEQUENCE [LARGE SCALE GENOMIC DNA]</scope>
    <source>
        <strain evidence="7">DSM 27981</strain>
    </source>
</reference>
<name>A0A1I2HWU4_9BURK</name>
<dbReference type="PANTHER" id="PTHR12302">
    <property type="entry name" value="EBNA2 BINDING PROTEIN P100"/>
    <property type="match status" value="1"/>
</dbReference>
<organism evidence="6 7">
    <name type="scientific">Paracidovorax wautersii</name>
    <dbReference type="NCBI Taxonomy" id="1177982"/>
    <lineage>
        <taxon>Bacteria</taxon>
        <taxon>Pseudomonadati</taxon>
        <taxon>Pseudomonadota</taxon>
        <taxon>Betaproteobacteria</taxon>
        <taxon>Burkholderiales</taxon>
        <taxon>Comamonadaceae</taxon>
        <taxon>Paracidovorax</taxon>
    </lineage>
</organism>
<proteinExistence type="predicted"/>
<evidence type="ECO:0000313" key="6">
    <source>
        <dbReference type="EMBL" id="SFF34489.1"/>
    </source>
</evidence>
<dbReference type="STRING" id="1177982.SAMN04489711_1443"/>
<dbReference type="Gene3D" id="2.40.50.90">
    <property type="match status" value="1"/>
</dbReference>
<evidence type="ECO:0000256" key="1">
    <source>
        <dbReference type="ARBA" id="ARBA00022722"/>
    </source>
</evidence>
<dbReference type="OrthoDB" id="9805504at2"/>
<keyword evidence="2 6" id="KW-0255">Endonuclease</keyword>
<evidence type="ECO:0000313" key="7">
    <source>
        <dbReference type="Proteomes" id="UP000199119"/>
    </source>
</evidence>
<keyword evidence="1" id="KW-0540">Nuclease</keyword>
<feature type="chain" id="PRO_5011492699" evidence="4">
    <location>
        <begin position="29"/>
        <end position="180"/>
    </location>
</feature>
<dbReference type="Proteomes" id="UP000199119">
    <property type="component" value="Unassembled WGS sequence"/>
</dbReference>
<keyword evidence="7" id="KW-1185">Reference proteome</keyword>
<evidence type="ECO:0000259" key="5">
    <source>
        <dbReference type="PROSITE" id="PS50830"/>
    </source>
</evidence>
<dbReference type="Pfam" id="PF00565">
    <property type="entry name" value="SNase"/>
    <property type="match status" value="1"/>
</dbReference>
<evidence type="ECO:0000256" key="4">
    <source>
        <dbReference type="SAM" id="SignalP"/>
    </source>
</evidence>
<dbReference type="EMBL" id="FONX01000044">
    <property type="protein sequence ID" value="SFF34489.1"/>
    <property type="molecule type" value="Genomic_DNA"/>
</dbReference>
<dbReference type="InterPro" id="IPR035437">
    <property type="entry name" value="SNase_OB-fold_sf"/>
</dbReference>
<evidence type="ECO:0000256" key="3">
    <source>
        <dbReference type="ARBA" id="ARBA00022801"/>
    </source>
</evidence>
<evidence type="ECO:0000256" key="2">
    <source>
        <dbReference type="ARBA" id="ARBA00022759"/>
    </source>
</evidence>
<keyword evidence="3" id="KW-0378">Hydrolase</keyword>
<dbReference type="GO" id="GO:0004519">
    <property type="term" value="F:endonuclease activity"/>
    <property type="evidence" value="ECO:0007669"/>
    <property type="project" value="UniProtKB-KW"/>
</dbReference>
<sequence>MLMVAFRALPVVLACWLGSAAAAGPAPAARIPVTVVKVSDGDTLQVREMKHSIRIASMDSPELGHGRDRPGQPYAQASRKALLDLVGRSRAVEAVCYERDRYDRHICDLFVDGESVSRTLVGMGMAWANEAAGGRYLRDRQLLDLQRKARAEQVGLWAAPGQTPPWEWRSACWRDGHCQD</sequence>
<protein>
    <submittedName>
        <fullName evidence="6">Endonuclease YncB, thermonuclease family</fullName>
    </submittedName>
</protein>